<feature type="compositionally biased region" description="Basic residues" evidence="2">
    <location>
        <begin position="26"/>
        <end position="35"/>
    </location>
</feature>
<evidence type="ECO:0000256" key="1">
    <source>
        <dbReference type="SAM" id="Coils"/>
    </source>
</evidence>
<organism evidence="3 4">
    <name type="scientific">Cyanidioschyzon merolae (strain NIES-3377 / 10D)</name>
    <name type="common">Unicellular red alga</name>
    <dbReference type="NCBI Taxonomy" id="280699"/>
    <lineage>
        <taxon>Eukaryota</taxon>
        <taxon>Rhodophyta</taxon>
        <taxon>Bangiophyceae</taxon>
        <taxon>Cyanidiales</taxon>
        <taxon>Cyanidiaceae</taxon>
        <taxon>Cyanidioschyzon</taxon>
    </lineage>
</organism>
<sequence>MASAVSSDANGSSVAAGETGLAQAVRQRRHAVRVKQQREERARQLREAELEKERERRRRTGAQRQALSLQKHSRLMQRRDREGFWGQDAHGLLDKKRLRELQHRLINQTPPFGTLEFCEYRKLQEDALIALIDRRVAPAAAQAERRRWARALRARPASMNSKRCCIVAENAADDMGSSGMAGMSLHLRAPENTEDYEFFTRLLAWRKLMQLSDARREVNLRYQQLRVALDHEMTLLEQDYAAARQHLVRIALTMNAAKQAEIESRLVALASSNRAAASKSGLTDARILNNGSAAAAADATTITTTTAISGNAEGQAGNETKFQVPSLQLSRLLRGGQGPAMRTRRGRNSGPNIGYLGTSDLESVHGDPSAPAASTKTNTATAAAAAAGNGQGAAPAEAPAIISAADADIWVPITTPGMMLSESVRALAMPPVRTPAGWLRKSSLLKLVAGSALLPEVPDSTADEQPRIRVALDGAEIQRDLRQVVNAARSLERLKRHMEEEEEEDERA</sequence>
<dbReference type="Gramene" id="CMR271CT">
    <property type="protein sequence ID" value="CMR271CT"/>
    <property type="gene ID" value="CMR271C"/>
</dbReference>
<dbReference type="HOGENOM" id="CLU_536791_0_0_1"/>
<dbReference type="GeneID" id="16996867"/>
<dbReference type="EMBL" id="AP006500">
    <property type="protein sequence ID" value="BAM82491.1"/>
    <property type="molecule type" value="Genomic_DNA"/>
</dbReference>
<protein>
    <submittedName>
        <fullName evidence="3">Uncharacterized protein</fullName>
    </submittedName>
</protein>
<feature type="compositionally biased region" description="Basic and acidic residues" evidence="2">
    <location>
        <begin position="36"/>
        <end position="54"/>
    </location>
</feature>
<keyword evidence="1" id="KW-0175">Coiled coil</keyword>
<dbReference type="Proteomes" id="UP000007014">
    <property type="component" value="Chromosome 18"/>
</dbReference>
<keyword evidence="4" id="KW-1185">Reference proteome</keyword>
<evidence type="ECO:0000313" key="3">
    <source>
        <dbReference type="EMBL" id="BAM82491.1"/>
    </source>
</evidence>
<accession>M1UWC4</accession>
<name>M1UWC4_CYAM1</name>
<evidence type="ECO:0000256" key="2">
    <source>
        <dbReference type="SAM" id="MobiDB-lite"/>
    </source>
</evidence>
<dbReference type="OrthoDB" id="10506665at2759"/>
<dbReference type="KEGG" id="cme:CYME_CMR271C"/>
<feature type="coiled-coil region" evidence="1">
    <location>
        <begin position="481"/>
        <end position="508"/>
    </location>
</feature>
<feature type="compositionally biased region" description="Polar residues" evidence="2">
    <location>
        <begin position="1"/>
        <end position="13"/>
    </location>
</feature>
<gene>
    <name evidence="3" type="ORF">CYME_CMR271C</name>
</gene>
<dbReference type="AlphaFoldDB" id="M1UWC4"/>
<feature type="region of interest" description="Disordered" evidence="2">
    <location>
        <begin position="333"/>
        <end position="377"/>
    </location>
</feature>
<dbReference type="RefSeq" id="XP_005538527.1">
    <property type="nucleotide sequence ID" value="XM_005538470.1"/>
</dbReference>
<evidence type="ECO:0000313" key="4">
    <source>
        <dbReference type="Proteomes" id="UP000007014"/>
    </source>
</evidence>
<reference evidence="3 4" key="2">
    <citation type="journal article" date="2007" name="BMC Biol.">
        <title>A 100%-complete sequence reveals unusually simple genomic features in the hot-spring red alga Cyanidioschyzon merolae.</title>
        <authorList>
            <person name="Nozaki H."/>
            <person name="Takano H."/>
            <person name="Misumi O."/>
            <person name="Terasawa K."/>
            <person name="Matsuzaki M."/>
            <person name="Maruyama S."/>
            <person name="Nishida K."/>
            <person name="Yagisawa F."/>
            <person name="Yoshida Y."/>
            <person name="Fujiwara T."/>
            <person name="Takio S."/>
            <person name="Tamura K."/>
            <person name="Chung S.J."/>
            <person name="Nakamura S."/>
            <person name="Kuroiwa H."/>
            <person name="Tanaka K."/>
            <person name="Sato N."/>
            <person name="Kuroiwa T."/>
        </authorList>
    </citation>
    <scope>NUCLEOTIDE SEQUENCE [LARGE SCALE GENOMIC DNA]</scope>
    <source>
        <strain evidence="3 4">10D</strain>
    </source>
</reference>
<proteinExistence type="predicted"/>
<feature type="region of interest" description="Disordered" evidence="2">
    <location>
        <begin position="1"/>
        <end position="73"/>
    </location>
</feature>
<reference evidence="3 4" key="1">
    <citation type="journal article" date="2004" name="Nature">
        <title>Genome sequence of the ultrasmall unicellular red alga Cyanidioschyzon merolae 10D.</title>
        <authorList>
            <person name="Matsuzaki M."/>
            <person name="Misumi O."/>
            <person name="Shin-i T."/>
            <person name="Maruyama S."/>
            <person name="Takahara M."/>
            <person name="Miyagishima S."/>
            <person name="Mori T."/>
            <person name="Nishida K."/>
            <person name="Yagisawa F."/>
            <person name="Nishida K."/>
            <person name="Yoshida Y."/>
            <person name="Nishimura Y."/>
            <person name="Nakao S."/>
            <person name="Kobayashi T."/>
            <person name="Momoyama Y."/>
            <person name="Higashiyama T."/>
            <person name="Minoda A."/>
            <person name="Sano M."/>
            <person name="Nomoto H."/>
            <person name="Oishi K."/>
            <person name="Hayashi H."/>
            <person name="Ohta F."/>
            <person name="Nishizaka S."/>
            <person name="Haga S."/>
            <person name="Miura S."/>
            <person name="Morishita T."/>
            <person name="Kabeya Y."/>
            <person name="Terasawa K."/>
            <person name="Suzuki Y."/>
            <person name="Ishii Y."/>
            <person name="Asakawa S."/>
            <person name="Takano H."/>
            <person name="Ohta N."/>
            <person name="Kuroiwa H."/>
            <person name="Tanaka K."/>
            <person name="Shimizu N."/>
            <person name="Sugano S."/>
            <person name="Sato N."/>
            <person name="Nozaki H."/>
            <person name="Ogasawara N."/>
            <person name="Kohara Y."/>
            <person name="Kuroiwa T."/>
        </authorList>
    </citation>
    <scope>NUCLEOTIDE SEQUENCE [LARGE SCALE GENOMIC DNA]</scope>
    <source>
        <strain evidence="3 4">10D</strain>
    </source>
</reference>